<gene>
    <name evidence="1" type="ORF">LCGC14_0619740</name>
</gene>
<comment type="caution">
    <text evidence="1">The sequence shown here is derived from an EMBL/GenBank/DDBJ whole genome shotgun (WGS) entry which is preliminary data.</text>
</comment>
<dbReference type="Gene3D" id="3.40.470.10">
    <property type="entry name" value="Uracil-DNA glycosylase-like domain"/>
    <property type="match status" value="1"/>
</dbReference>
<evidence type="ECO:0008006" key="2">
    <source>
        <dbReference type="Google" id="ProtNLM"/>
    </source>
</evidence>
<sequence length="210" mass="23172">MTVAAIITLLEQIEGSDRLFNPYRDHDPALESADAPEIRRANLTLYLQAMQVRRPRVMWLAEAMSRRGARRTGLPLTGDRMLLPLATRLKMVVPFRHPTAQHDDPGSVTARAIWEAMPDDVPLLWNAVMQVPHRSAPDYAIRTPSAPEIRANLAVLAALAAMFAPQKILCIGRVAERCAQPVGVSLTYVRHPAQGGLSAFREGCTTFLSS</sequence>
<accession>A0A0F9R565</accession>
<name>A0A0F9R565_9ZZZZ</name>
<organism evidence="1">
    <name type="scientific">marine sediment metagenome</name>
    <dbReference type="NCBI Taxonomy" id="412755"/>
    <lineage>
        <taxon>unclassified sequences</taxon>
        <taxon>metagenomes</taxon>
        <taxon>ecological metagenomes</taxon>
    </lineage>
</organism>
<reference evidence="1" key="1">
    <citation type="journal article" date="2015" name="Nature">
        <title>Complex archaea that bridge the gap between prokaryotes and eukaryotes.</title>
        <authorList>
            <person name="Spang A."/>
            <person name="Saw J.H."/>
            <person name="Jorgensen S.L."/>
            <person name="Zaremba-Niedzwiedzka K."/>
            <person name="Martijn J."/>
            <person name="Lind A.E."/>
            <person name="van Eijk R."/>
            <person name="Schleper C."/>
            <person name="Guy L."/>
            <person name="Ettema T.J."/>
        </authorList>
    </citation>
    <scope>NUCLEOTIDE SEQUENCE</scope>
</reference>
<dbReference type="EMBL" id="LAZR01001050">
    <property type="protein sequence ID" value="KKN51735.1"/>
    <property type="molecule type" value="Genomic_DNA"/>
</dbReference>
<proteinExistence type="predicted"/>
<dbReference type="AlphaFoldDB" id="A0A0F9R565"/>
<protein>
    <recommendedName>
        <fullName evidence="2">Uracil-DNA glycosylase-like domain-containing protein</fullName>
    </recommendedName>
</protein>
<dbReference type="SUPFAM" id="SSF52141">
    <property type="entry name" value="Uracil-DNA glycosylase-like"/>
    <property type="match status" value="1"/>
</dbReference>
<dbReference type="InterPro" id="IPR036895">
    <property type="entry name" value="Uracil-DNA_glycosylase-like_sf"/>
</dbReference>
<evidence type="ECO:0000313" key="1">
    <source>
        <dbReference type="EMBL" id="KKN51735.1"/>
    </source>
</evidence>